<dbReference type="Proteomes" id="UP000076761">
    <property type="component" value="Unassembled WGS sequence"/>
</dbReference>
<feature type="transmembrane region" description="Helical" evidence="5">
    <location>
        <begin position="69"/>
        <end position="86"/>
    </location>
</feature>
<feature type="transmembrane region" description="Helical" evidence="5">
    <location>
        <begin position="150"/>
        <end position="172"/>
    </location>
</feature>
<dbReference type="Pfam" id="PF04479">
    <property type="entry name" value="RTA1"/>
    <property type="match status" value="2"/>
</dbReference>
<gene>
    <name evidence="7" type="ORF">NEOLEDRAFT_1181582</name>
</gene>
<reference evidence="7 8" key="1">
    <citation type="journal article" date="2016" name="Mol. Biol. Evol.">
        <title>Comparative Genomics of Early-Diverging Mushroom-Forming Fungi Provides Insights into the Origins of Lignocellulose Decay Capabilities.</title>
        <authorList>
            <person name="Nagy L.G."/>
            <person name="Riley R."/>
            <person name="Tritt A."/>
            <person name="Adam C."/>
            <person name="Daum C."/>
            <person name="Floudas D."/>
            <person name="Sun H."/>
            <person name="Yadav J.S."/>
            <person name="Pangilinan J."/>
            <person name="Larsson K.H."/>
            <person name="Matsuura K."/>
            <person name="Barry K."/>
            <person name="Labutti K."/>
            <person name="Kuo R."/>
            <person name="Ohm R.A."/>
            <person name="Bhattacharya S.S."/>
            <person name="Shirouzu T."/>
            <person name="Yoshinaga Y."/>
            <person name="Martin F.M."/>
            <person name="Grigoriev I.V."/>
            <person name="Hibbett D.S."/>
        </authorList>
    </citation>
    <scope>NUCLEOTIDE SEQUENCE [LARGE SCALE GENOMIC DNA]</scope>
    <source>
        <strain evidence="7 8">HHB14362 ss-1</strain>
    </source>
</reference>
<feature type="chain" id="PRO_5007864352" description="RTA1 like protein" evidence="6">
    <location>
        <begin position="20"/>
        <end position="271"/>
    </location>
</feature>
<dbReference type="GO" id="GO:0016020">
    <property type="term" value="C:membrane"/>
    <property type="evidence" value="ECO:0007669"/>
    <property type="project" value="UniProtKB-SubCell"/>
</dbReference>
<sequence>MFITRIILPLLMLAWRALADDTSSTDGVTLVYRVLHYNPSKAAAIIFGLLYLATGVVLFWRVRIYRDWWGLYLPIGVVFTAIGYFLRLVQTFNDSLANSLGIYIIQDFFILCSPAAFFAFNYKLYGQIVGGGGGLTASRDEHTAKLGNTITLIGLVAQAISYVFFLCVAFNAHYRVVRASPRSSRYEEEWWKAIWLLYFSSVPIIIRSIYRVAEFAQGSSGYLVTHEVYFYCLDALPLLIAVVCYAAFWPGQYIVNRSEDYKMTLDSNVSV</sequence>
<evidence type="ECO:0000313" key="8">
    <source>
        <dbReference type="Proteomes" id="UP000076761"/>
    </source>
</evidence>
<keyword evidence="2 5" id="KW-0812">Transmembrane</keyword>
<evidence type="ECO:0008006" key="9">
    <source>
        <dbReference type="Google" id="ProtNLM"/>
    </source>
</evidence>
<evidence type="ECO:0000256" key="4">
    <source>
        <dbReference type="ARBA" id="ARBA00023136"/>
    </source>
</evidence>
<evidence type="ECO:0000256" key="6">
    <source>
        <dbReference type="SAM" id="SignalP"/>
    </source>
</evidence>
<name>A0A165PW09_9AGAM</name>
<keyword evidence="3 5" id="KW-1133">Transmembrane helix</keyword>
<proteinExistence type="predicted"/>
<dbReference type="AlphaFoldDB" id="A0A165PW09"/>
<dbReference type="PANTHER" id="PTHR31465:SF1">
    <property type="entry name" value="PROTEIN RTA1-RELATED"/>
    <property type="match status" value="1"/>
</dbReference>
<keyword evidence="8" id="KW-1185">Reference proteome</keyword>
<dbReference type="STRING" id="1314782.A0A165PW09"/>
<feature type="transmembrane region" description="Helical" evidence="5">
    <location>
        <begin position="193"/>
        <end position="213"/>
    </location>
</feature>
<dbReference type="OrthoDB" id="3358017at2759"/>
<evidence type="ECO:0000256" key="5">
    <source>
        <dbReference type="SAM" id="Phobius"/>
    </source>
</evidence>
<feature type="transmembrane region" description="Helical" evidence="5">
    <location>
        <begin position="43"/>
        <end position="62"/>
    </location>
</feature>
<protein>
    <recommendedName>
        <fullName evidence="9">RTA1 like protein</fullName>
    </recommendedName>
</protein>
<evidence type="ECO:0000256" key="3">
    <source>
        <dbReference type="ARBA" id="ARBA00022989"/>
    </source>
</evidence>
<evidence type="ECO:0000256" key="1">
    <source>
        <dbReference type="ARBA" id="ARBA00004141"/>
    </source>
</evidence>
<evidence type="ECO:0000313" key="7">
    <source>
        <dbReference type="EMBL" id="KZT21572.1"/>
    </source>
</evidence>
<dbReference type="InterPro" id="IPR007568">
    <property type="entry name" value="RTA1"/>
</dbReference>
<evidence type="ECO:0000256" key="2">
    <source>
        <dbReference type="ARBA" id="ARBA00022692"/>
    </source>
</evidence>
<feature type="transmembrane region" description="Helical" evidence="5">
    <location>
        <begin position="228"/>
        <end position="248"/>
    </location>
</feature>
<organism evidence="7 8">
    <name type="scientific">Neolentinus lepideus HHB14362 ss-1</name>
    <dbReference type="NCBI Taxonomy" id="1314782"/>
    <lineage>
        <taxon>Eukaryota</taxon>
        <taxon>Fungi</taxon>
        <taxon>Dikarya</taxon>
        <taxon>Basidiomycota</taxon>
        <taxon>Agaricomycotina</taxon>
        <taxon>Agaricomycetes</taxon>
        <taxon>Gloeophyllales</taxon>
        <taxon>Gloeophyllaceae</taxon>
        <taxon>Neolentinus</taxon>
    </lineage>
</organism>
<keyword evidence="6" id="KW-0732">Signal</keyword>
<comment type="subcellular location">
    <subcellularLocation>
        <location evidence="1">Membrane</location>
        <topology evidence="1">Multi-pass membrane protein</topology>
    </subcellularLocation>
</comment>
<feature type="signal peptide" evidence="6">
    <location>
        <begin position="1"/>
        <end position="19"/>
    </location>
</feature>
<keyword evidence="4 5" id="KW-0472">Membrane</keyword>
<dbReference type="EMBL" id="KV425605">
    <property type="protein sequence ID" value="KZT21572.1"/>
    <property type="molecule type" value="Genomic_DNA"/>
</dbReference>
<accession>A0A165PW09</accession>
<dbReference type="PANTHER" id="PTHR31465">
    <property type="entry name" value="PROTEIN RTA1-RELATED"/>
    <property type="match status" value="1"/>
</dbReference>
<dbReference type="InParanoid" id="A0A165PW09"/>